<dbReference type="CDD" id="cd06981">
    <property type="entry name" value="cupin_reut_a1446"/>
    <property type="match status" value="1"/>
</dbReference>
<dbReference type="InterPro" id="IPR013096">
    <property type="entry name" value="Cupin_2"/>
</dbReference>
<reference evidence="2" key="1">
    <citation type="journal article" date="2021" name="PeerJ">
        <title>Extensive microbial diversity within the chicken gut microbiome revealed by metagenomics and culture.</title>
        <authorList>
            <person name="Gilroy R."/>
            <person name="Ravi A."/>
            <person name="Getino M."/>
            <person name="Pursley I."/>
            <person name="Horton D.L."/>
            <person name="Alikhan N.F."/>
            <person name="Baker D."/>
            <person name="Gharbi K."/>
            <person name="Hall N."/>
            <person name="Watson M."/>
            <person name="Adriaenssens E.M."/>
            <person name="Foster-Nyarko E."/>
            <person name="Jarju S."/>
            <person name="Secka A."/>
            <person name="Antonio M."/>
            <person name="Oren A."/>
            <person name="Chaudhuri R.R."/>
            <person name="La Ragione R."/>
            <person name="Hildebrand F."/>
            <person name="Pallen M.J."/>
        </authorList>
    </citation>
    <scope>NUCLEOTIDE SEQUENCE</scope>
    <source>
        <strain evidence="2">316</strain>
    </source>
</reference>
<dbReference type="InterPro" id="IPR011051">
    <property type="entry name" value="RmlC_Cupin_sf"/>
</dbReference>
<name>A0A921E6Z2_9HYPH</name>
<gene>
    <name evidence="2" type="ORF">K8W01_21645</name>
</gene>
<accession>A0A921E6Z2</accession>
<protein>
    <submittedName>
        <fullName evidence="2">Cupin domain-containing protein</fullName>
    </submittedName>
</protein>
<dbReference type="AlphaFoldDB" id="A0A921E6Z2"/>
<evidence type="ECO:0000313" key="2">
    <source>
        <dbReference type="EMBL" id="HJE26261.1"/>
    </source>
</evidence>
<dbReference type="Pfam" id="PF07883">
    <property type="entry name" value="Cupin_2"/>
    <property type="match status" value="1"/>
</dbReference>
<dbReference type="EMBL" id="DYYG01000069">
    <property type="protein sequence ID" value="HJE26261.1"/>
    <property type="molecule type" value="Genomic_DNA"/>
</dbReference>
<organism evidence="2 3">
    <name type="scientific">Methylorubrum populi</name>
    <dbReference type="NCBI Taxonomy" id="223967"/>
    <lineage>
        <taxon>Bacteria</taxon>
        <taxon>Pseudomonadati</taxon>
        <taxon>Pseudomonadota</taxon>
        <taxon>Alphaproteobacteria</taxon>
        <taxon>Hyphomicrobiales</taxon>
        <taxon>Methylobacteriaceae</taxon>
        <taxon>Methylorubrum</taxon>
    </lineage>
</organism>
<dbReference type="Proteomes" id="UP000742631">
    <property type="component" value="Unassembled WGS sequence"/>
</dbReference>
<reference evidence="2" key="2">
    <citation type="submission" date="2021-09" db="EMBL/GenBank/DDBJ databases">
        <authorList>
            <person name="Gilroy R."/>
        </authorList>
    </citation>
    <scope>NUCLEOTIDE SEQUENCE</scope>
    <source>
        <strain evidence="2">316</strain>
    </source>
</reference>
<comment type="caution">
    <text evidence="2">The sequence shown here is derived from an EMBL/GenBank/DDBJ whole genome shotgun (WGS) entry which is preliminary data.</text>
</comment>
<evidence type="ECO:0000259" key="1">
    <source>
        <dbReference type="Pfam" id="PF07883"/>
    </source>
</evidence>
<dbReference type="InterPro" id="IPR014710">
    <property type="entry name" value="RmlC-like_jellyroll"/>
</dbReference>
<feature type="domain" description="Cupin type-2" evidence="1">
    <location>
        <begin position="49"/>
        <end position="103"/>
    </location>
</feature>
<dbReference type="SUPFAM" id="SSF51182">
    <property type="entry name" value="RmlC-like cupins"/>
    <property type="match status" value="1"/>
</dbReference>
<sequence length="108" mass="12150">MTTRPNLFAGLPERADEEIFETLLTRPDLRIERIVSTGQASPPGFWYDQTGDEWVALLTGAAELRFADEPEPRHLSAGDHLLIPAGRRHRVERTENPTIWLAVHVVPG</sequence>
<proteinExistence type="predicted"/>
<evidence type="ECO:0000313" key="3">
    <source>
        <dbReference type="Proteomes" id="UP000742631"/>
    </source>
</evidence>
<dbReference type="Gene3D" id="2.60.120.10">
    <property type="entry name" value="Jelly Rolls"/>
    <property type="match status" value="1"/>
</dbReference>